<organism evidence="10 11">
    <name type="scientific">Neisseria meningitidis serogroup A / serotype 4A (strain DSM 15465 / Z2491)</name>
    <dbReference type="NCBI Taxonomy" id="122587"/>
    <lineage>
        <taxon>Bacteria</taxon>
        <taxon>Pseudomonadati</taxon>
        <taxon>Pseudomonadota</taxon>
        <taxon>Betaproteobacteria</taxon>
        <taxon>Neisseriales</taxon>
        <taxon>Neisseriaceae</taxon>
        <taxon>Neisseria</taxon>
    </lineage>
</organism>
<proteinExistence type="inferred from homology"/>
<evidence type="ECO:0000256" key="6">
    <source>
        <dbReference type="ARBA" id="ARBA00022989"/>
    </source>
</evidence>
<feature type="transmembrane region" description="Helical" evidence="9">
    <location>
        <begin position="258"/>
        <end position="282"/>
    </location>
</feature>
<dbReference type="FunFam" id="1.20.1530.20:FF:000020">
    <property type="entry name" value="Arsenical-resistance membrane protein"/>
    <property type="match status" value="1"/>
</dbReference>
<evidence type="ECO:0000256" key="8">
    <source>
        <dbReference type="PIRNR" id="PIRNR005508"/>
    </source>
</evidence>
<keyword evidence="4 8" id="KW-1003">Cell membrane</keyword>
<dbReference type="EMBL" id="AL157959">
    <property type="protein sequence ID" value="CAM09196.1"/>
    <property type="molecule type" value="Genomic_DNA"/>
</dbReference>
<dbReference type="NCBIfam" id="TIGR00832">
    <property type="entry name" value="acr3"/>
    <property type="match status" value="1"/>
</dbReference>
<dbReference type="InterPro" id="IPR038770">
    <property type="entry name" value="Na+/solute_symporter_sf"/>
</dbReference>
<dbReference type="PIRSF" id="PIRSF005508">
    <property type="entry name" value="Acr3"/>
    <property type="match status" value="1"/>
</dbReference>
<dbReference type="GO" id="GO:0005886">
    <property type="term" value="C:plasma membrane"/>
    <property type="evidence" value="ECO:0007669"/>
    <property type="project" value="UniProtKB-SubCell"/>
</dbReference>
<accession>A0A0U1RKB2</accession>
<protein>
    <submittedName>
        <fullName evidence="10">Integral membrane efflux protein</fullName>
    </submittedName>
</protein>
<dbReference type="Gene3D" id="1.20.1530.20">
    <property type="match status" value="1"/>
</dbReference>
<evidence type="ECO:0000256" key="3">
    <source>
        <dbReference type="ARBA" id="ARBA00022448"/>
    </source>
</evidence>
<dbReference type="KEGG" id="nma:NMA2095"/>
<dbReference type="InterPro" id="IPR004706">
    <property type="entry name" value="Arsenical-R_Acr3"/>
</dbReference>
<dbReference type="PANTHER" id="PTHR43057">
    <property type="entry name" value="ARSENITE EFFLUX TRANSPORTER"/>
    <property type="match status" value="1"/>
</dbReference>
<evidence type="ECO:0000313" key="10">
    <source>
        <dbReference type="EMBL" id="CAM09196.1"/>
    </source>
</evidence>
<evidence type="ECO:0000256" key="7">
    <source>
        <dbReference type="ARBA" id="ARBA00023136"/>
    </source>
</evidence>
<feature type="transmembrane region" description="Helical" evidence="9">
    <location>
        <begin position="89"/>
        <end position="112"/>
    </location>
</feature>
<evidence type="ECO:0000256" key="1">
    <source>
        <dbReference type="ARBA" id="ARBA00004651"/>
    </source>
</evidence>
<dbReference type="AlphaFoldDB" id="A0A0U1RKB2"/>
<feature type="transmembrane region" description="Helical" evidence="9">
    <location>
        <begin position="20"/>
        <end position="36"/>
    </location>
</feature>
<comment type="subcellular location">
    <subcellularLocation>
        <location evidence="1 8">Cell membrane</location>
        <topology evidence="1 8">Multi-pass membrane protein</topology>
    </subcellularLocation>
</comment>
<sequence>MDLEMKKINGIGFFEKNLTFWVLICMAIGIFIGKYFPSIPDRLGKFEFYNVSIPTTILLWIMIYPMMLKIDFKSIKDIGKNPKGLFITWFVNWIIKPLTMYLIASLFFFVIYKGFINKELASEYLAGAVLLGAAPCTAMVFVWSKLTRGDSAYTLVQVASNDLIILIAYIPIVSFLLKIGNINIPWGTLLLSIVLFIVVPLILSMATRSIIIKNKGEDYLNKTFIPAFDKYTMMGLLLTLIIIFSFQGQKILDQPLNIILIAIPLIIQTLFIFAITFFMAYLAKLPYSIAAPCGMIGASNFFELSVAVSISLFGLLSGATLTTVVGVLVEVPVMLALVRFANFMENKFNH</sequence>
<evidence type="ECO:0000256" key="5">
    <source>
        <dbReference type="ARBA" id="ARBA00022692"/>
    </source>
</evidence>
<dbReference type="Proteomes" id="UP000000626">
    <property type="component" value="Chromosome"/>
</dbReference>
<feature type="transmembrane region" description="Helical" evidence="9">
    <location>
        <begin position="289"/>
        <end position="313"/>
    </location>
</feature>
<name>A0A0U1RKB2_NEIMA</name>
<dbReference type="PANTHER" id="PTHR43057:SF1">
    <property type="entry name" value="ARSENICAL-RESISTANCE PROTEIN 3"/>
    <property type="match status" value="1"/>
</dbReference>
<evidence type="ECO:0000256" key="4">
    <source>
        <dbReference type="ARBA" id="ARBA00022475"/>
    </source>
</evidence>
<dbReference type="GO" id="GO:0015105">
    <property type="term" value="F:arsenite transmembrane transporter activity"/>
    <property type="evidence" value="ECO:0007669"/>
    <property type="project" value="TreeGrafter"/>
</dbReference>
<gene>
    <name evidence="10" type="ordered locus">NMA2095</name>
</gene>
<dbReference type="EnsemblBacteria" id="CAM09196">
    <property type="protein sequence ID" value="CAM09196"/>
    <property type="gene ID" value="NMA2095"/>
</dbReference>
<dbReference type="Pfam" id="PF01758">
    <property type="entry name" value="SBF"/>
    <property type="match status" value="1"/>
</dbReference>
<feature type="transmembrane region" description="Helical" evidence="9">
    <location>
        <begin position="227"/>
        <end position="246"/>
    </location>
</feature>
<feature type="transmembrane region" description="Helical" evidence="9">
    <location>
        <begin position="124"/>
        <end position="143"/>
    </location>
</feature>
<keyword evidence="7 8" id="KW-0472">Membrane</keyword>
<keyword evidence="5 8" id="KW-0812">Transmembrane</keyword>
<dbReference type="InterPro" id="IPR002657">
    <property type="entry name" value="BilAc:Na_symport/Acr3"/>
</dbReference>
<keyword evidence="3 8" id="KW-0813">Transport</keyword>
<reference evidence="10 11" key="1">
    <citation type="journal article" date="2000" name="Nature">
        <title>Complete DNA sequence of a serogroup A strain of Neisseria meningitidis Z2491.</title>
        <authorList>
            <person name="Parkhill J."/>
            <person name="Achtman M."/>
            <person name="James K.D."/>
            <person name="Bentley S.D."/>
            <person name="Churcher C."/>
            <person name="Klee S.R."/>
            <person name="Morelli G."/>
            <person name="Basham D."/>
            <person name="Brown D."/>
            <person name="Chillingworth T."/>
            <person name="Davies R.M."/>
            <person name="Davis P."/>
            <person name="Devlin K."/>
            <person name="Feltwell T."/>
            <person name="Hamlin N."/>
            <person name="Holroyd S."/>
            <person name="Jagels K."/>
            <person name="Leather S."/>
            <person name="Moule S."/>
            <person name="Mungall K."/>
            <person name="Quail M.A."/>
            <person name="Rajandream M.A."/>
            <person name="Rutherford K.M."/>
            <person name="Simmonds M."/>
            <person name="Skelton J."/>
            <person name="Whitehead S."/>
            <person name="Spratt B.G."/>
            <person name="Barrell B.G."/>
        </authorList>
    </citation>
    <scope>NUCLEOTIDE SEQUENCE [LARGE SCALE GENOMIC DNA]</scope>
    <source>
        <strain evidence="11">DSM 15465 / Z2491</strain>
    </source>
</reference>
<dbReference type="GO" id="GO:0015104">
    <property type="term" value="F:antimonite transmembrane transporter activity"/>
    <property type="evidence" value="ECO:0007669"/>
    <property type="project" value="TreeGrafter"/>
</dbReference>
<feature type="transmembrane region" description="Helical" evidence="9">
    <location>
        <begin position="183"/>
        <end position="206"/>
    </location>
</feature>
<dbReference type="GO" id="GO:0015297">
    <property type="term" value="F:antiporter activity"/>
    <property type="evidence" value="ECO:0007669"/>
    <property type="project" value="UniProtKB-UniRule"/>
</dbReference>
<dbReference type="HOGENOM" id="CLU_022869_0_2_4"/>
<feature type="transmembrane region" description="Helical" evidence="9">
    <location>
        <begin position="319"/>
        <end position="341"/>
    </location>
</feature>
<comment type="similarity">
    <text evidence="2 8">Belongs to the arsenical resistance-3 (ACR3) (TC 2.A.59) family.</text>
</comment>
<keyword evidence="6 8" id="KW-1133">Transmembrane helix</keyword>
<feature type="transmembrane region" description="Helical" evidence="9">
    <location>
        <begin position="48"/>
        <end position="68"/>
    </location>
</feature>
<evidence type="ECO:0000256" key="9">
    <source>
        <dbReference type="SAM" id="Phobius"/>
    </source>
</evidence>
<evidence type="ECO:0000313" key="11">
    <source>
        <dbReference type="Proteomes" id="UP000000626"/>
    </source>
</evidence>
<feature type="transmembrane region" description="Helical" evidence="9">
    <location>
        <begin position="155"/>
        <end position="177"/>
    </location>
</feature>
<evidence type="ECO:0000256" key="2">
    <source>
        <dbReference type="ARBA" id="ARBA00010110"/>
    </source>
</evidence>